<feature type="transmembrane region" description="Helical" evidence="13">
    <location>
        <begin position="182"/>
        <end position="199"/>
    </location>
</feature>
<evidence type="ECO:0000256" key="8">
    <source>
        <dbReference type="ARBA" id="ARBA00022989"/>
    </source>
</evidence>
<feature type="transmembrane region" description="Helical" evidence="13">
    <location>
        <begin position="52"/>
        <end position="70"/>
    </location>
</feature>
<evidence type="ECO:0000256" key="6">
    <source>
        <dbReference type="ARBA" id="ARBA00022826"/>
    </source>
</evidence>
<accession>A0A7G8QA01</accession>
<evidence type="ECO:0000256" key="10">
    <source>
        <dbReference type="ARBA" id="ARBA00023136"/>
    </source>
</evidence>
<evidence type="ECO:0000256" key="12">
    <source>
        <dbReference type="ARBA" id="ARBA00034430"/>
    </source>
</evidence>
<organism evidence="14 15">
    <name type="scientific">Dyella telluris</name>
    <dbReference type="NCBI Taxonomy" id="2763498"/>
    <lineage>
        <taxon>Bacteria</taxon>
        <taxon>Pseudomonadati</taxon>
        <taxon>Pseudomonadota</taxon>
        <taxon>Gammaproteobacteria</taxon>
        <taxon>Lysobacterales</taxon>
        <taxon>Rhodanobacteraceae</taxon>
        <taxon>Dyella</taxon>
    </lineage>
</organism>
<dbReference type="AlphaFoldDB" id="A0A7G8QA01"/>
<evidence type="ECO:0000256" key="3">
    <source>
        <dbReference type="ARBA" id="ARBA00022448"/>
    </source>
</evidence>
<keyword evidence="11" id="KW-0407">Ion channel</keyword>
<dbReference type="GO" id="GO:0015252">
    <property type="term" value="F:proton channel activity"/>
    <property type="evidence" value="ECO:0007669"/>
    <property type="project" value="InterPro"/>
</dbReference>
<evidence type="ECO:0000256" key="4">
    <source>
        <dbReference type="ARBA" id="ARBA00022538"/>
    </source>
</evidence>
<keyword evidence="10 13" id="KW-0472">Membrane</keyword>
<dbReference type="RefSeq" id="WP_187059075.1">
    <property type="nucleotide sequence ID" value="NZ_CP060412.1"/>
</dbReference>
<comment type="catalytic activity">
    <reaction evidence="12">
        <text>K(+)(in) = K(+)(out)</text>
        <dbReference type="Rhea" id="RHEA:29463"/>
        <dbReference type="ChEBI" id="CHEBI:29103"/>
    </reaction>
</comment>
<evidence type="ECO:0000256" key="2">
    <source>
        <dbReference type="ARBA" id="ARBA00006920"/>
    </source>
</evidence>
<keyword evidence="3" id="KW-0813">Transport</keyword>
<feature type="transmembrane region" description="Helical" evidence="13">
    <location>
        <begin position="91"/>
        <end position="111"/>
    </location>
</feature>
<reference evidence="14 15" key="1">
    <citation type="submission" date="2020-08" db="EMBL/GenBank/DDBJ databases">
        <title>Dyella sp. G9 isolated from forest soil.</title>
        <authorList>
            <person name="Fu J."/>
            <person name="Qiu L."/>
        </authorList>
    </citation>
    <scope>NUCLEOTIDE SEQUENCE [LARGE SCALE GENOMIC DNA]</scope>
    <source>
        <strain evidence="14 15">G9</strain>
    </source>
</reference>
<evidence type="ECO:0000256" key="13">
    <source>
        <dbReference type="SAM" id="Phobius"/>
    </source>
</evidence>
<dbReference type="Proteomes" id="UP000515873">
    <property type="component" value="Chromosome"/>
</dbReference>
<feature type="transmembrane region" description="Helical" evidence="13">
    <location>
        <begin position="159"/>
        <end position="176"/>
    </location>
</feature>
<comment type="subcellular location">
    <subcellularLocation>
        <location evidence="1">Membrane</location>
        <topology evidence="1">Multi-pass membrane protein</topology>
    </subcellularLocation>
</comment>
<dbReference type="GO" id="GO:0016020">
    <property type="term" value="C:membrane"/>
    <property type="evidence" value="ECO:0007669"/>
    <property type="project" value="UniProtKB-SubCell"/>
</dbReference>
<evidence type="ECO:0000256" key="7">
    <source>
        <dbReference type="ARBA" id="ARBA00022958"/>
    </source>
</evidence>
<dbReference type="GO" id="GO:0005267">
    <property type="term" value="F:potassium channel activity"/>
    <property type="evidence" value="ECO:0007669"/>
    <property type="project" value="UniProtKB-KW"/>
</dbReference>
<keyword evidence="7" id="KW-0630">Potassium</keyword>
<dbReference type="EMBL" id="CP060412">
    <property type="protein sequence ID" value="QNK03609.1"/>
    <property type="molecule type" value="Genomic_DNA"/>
</dbReference>
<evidence type="ECO:0000256" key="5">
    <source>
        <dbReference type="ARBA" id="ARBA00022692"/>
    </source>
</evidence>
<keyword evidence="6" id="KW-0631">Potassium channel</keyword>
<feature type="transmembrane region" description="Helical" evidence="13">
    <location>
        <begin position="117"/>
        <end position="138"/>
    </location>
</feature>
<keyword evidence="4" id="KW-0633">Potassium transport</keyword>
<evidence type="ECO:0000313" key="15">
    <source>
        <dbReference type="Proteomes" id="UP000515873"/>
    </source>
</evidence>
<comment type="similarity">
    <text evidence="2">Belongs to the TMEM175 family.</text>
</comment>
<proteinExistence type="inferred from homology"/>
<keyword evidence="5 13" id="KW-0812">Transmembrane</keyword>
<dbReference type="PANTHER" id="PTHR31462:SF5">
    <property type="entry name" value="ENDOSOMAL_LYSOSOMAL PROTON CHANNEL TMEM175"/>
    <property type="match status" value="1"/>
</dbReference>
<evidence type="ECO:0000256" key="9">
    <source>
        <dbReference type="ARBA" id="ARBA00023065"/>
    </source>
</evidence>
<dbReference type="Pfam" id="PF06736">
    <property type="entry name" value="TMEM175"/>
    <property type="match status" value="1"/>
</dbReference>
<dbReference type="InterPro" id="IPR010617">
    <property type="entry name" value="TMEM175-like"/>
</dbReference>
<gene>
    <name evidence="14" type="ORF">H8F01_11120</name>
</gene>
<dbReference type="KEGG" id="dtl:H8F01_11120"/>
<evidence type="ECO:0000256" key="11">
    <source>
        <dbReference type="ARBA" id="ARBA00023303"/>
    </source>
</evidence>
<keyword evidence="8 13" id="KW-1133">Transmembrane helix</keyword>
<evidence type="ECO:0000256" key="1">
    <source>
        <dbReference type="ARBA" id="ARBA00004141"/>
    </source>
</evidence>
<name>A0A7G8QA01_9GAMM</name>
<protein>
    <submittedName>
        <fullName evidence="14">DUF1211 domain-containing protein</fullName>
    </submittedName>
</protein>
<keyword evidence="9" id="KW-0406">Ion transport</keyword>
<feature type="transmembrane region" description="Helical" evidence="13">
    <location>
        <begin position="12"/>
        <end position="32"/>
    </location>
</feature>
<keyword evidence="15" id="KW-1185">Reference proteome</keyword>
<sequence>MSSNASQLERLTFFSDAVFAIAITLLIIEVHVPHLETRDDGAYLQALQALQPSFMGFALSFLVIGALWVAHHRVFGMLVDYSASVMWPNMLLLMTVAFMPFATALMSSNPMARVPELVYAGTLLAAGLLQWRVFAVALRPPFVRADLAPDHVAATRWRALGLPAAAALSLLAAWFAPGWNNLLLLTIPLFVRLFYALGLRRTQRLQPVLAES</sequence>
<dbReference type="PANTHER" id="PTHR31462">
    <property type="entry name" value="ENDOSOMAL/LYSOSOMAL POTASSIUM CHANNEL TMEM175"/>
    <property type="match status" value="1"/>
</dbReference>
<evidence type="ECO:0000313" key="14">
    <source>
        <dbReference type="EMBL" id="QNK03609.1"/>
    </source>
</evidence>